<dbReference type="FunFam" id="3.30.420.40:FF:000191">
    <property type="entry name" value="Retrograde regulation protein 2"/>
    <property type="match status" value="1"/>
</dbReference>
<dbReference type="OrthoDB" id="2985014at2759"/>
<feature type="domain" description="RTG2 C-terminal" evidence="2">
    <location>
        <begin position="308"/>
        <end position="527"/>
    </location>
</feature>
<evidence type="ECO:0000259" key="1">
    <source>
        <dbReference type="Pfam" id="PF02541"/>
    </source>
</evidence>
<dbReference type="EMBL" id="KV878217">
    <property type="protein sequence ID" value="OJJ30385.1"/>
    <property type="molecule type" value="Genomic_DNA"/>
</dbReference>
<proteinExistence type="predicted"/>
<dbReference type="InterPro" id="IPR003695">
    <property type="entry name" value="Ppx_GppA_N"/>
</dbReference>
<dbReference type="FunFam" id="3.30.420.150:FF:000007">
    <property type="entry name" value="Retrograde regulation protein 2"/>
    <property type="match status" value="1"/>
</dbReference>
<accession>A0A1L9R628</accession>
<gene>
    <name evidence="3" type="ORF">ASPWEDRAFT_45956</name>
</gene>
<organism evidence="3 4">
    <name type="scientific">Aspergillus wentii DTO 134E9</name>
    <dbReference type="NCBI Taxonomy" id="1073089"/>
    <lineage>
        <taxon>Eukaryota</taxon>
        <taxon>Fungi</taxon>
        <taxon>Dikarya</taxon>
        <taxon>Ascomycota</taxon>
        <taxon>Pezizomycotina</taxon>
        <taxon>Eurotiomycetes</taxon>
        <taxon>Eurotiomycetidae</taxon>
        <taxon>Eurotiales</taxon>
        <taxon>Aspergillaceae</taxon>
        <taxon>Aspergillus</taxon>
        <taxon>Aspergillus subgen. Cremei</taxon>
    </lineage>
</organism>
<evidence type="ECO:0000259" key="2">
    <source>
        <dbReference type="Pfam" id="PF23566"/>
    </source>
</evidence>
<dbReference type="SUPFAM" id="SSF53067">
    <property type="entry name" value="Actin-like ATPase domain"/>
    <property type="match status" value="2"/>
</dbReference>
<evidence type="ECO:0000313" key="4">
    <source>
        <dbReference type="Proteomes" id="UP000184383"/>
    </source>
</evidence>
<dbReference type="Gene3D" id="1.10.3210.10">
    <property type="entry name" value="Hypothetical protein af1432"/>
    <property type="match status" value="1"/>
</dbReference>
<sequence length="528" mass="57537">MPILYQDRTGISLYDAQFASGSRGPISAEIMQAVVNRLLQFKTTCADFGVPDENIYVLATEATRTAPNSTEFRELIQERVGWGVRMLSKEDEGRIGALGVASSSTRIAGLVMDLGGGSTQITWLIEEEGVVTTSPRGSFSFPYGAAALKQRLEGGKKKKVMKELREEMDRNFQDAYAQLELPGKLLDAAKEKGGLDLYLCGGGFRGWGYLLMEQSSSAKPYPIPIINGYRASRKECHAMVSTAEDVADSEMKVFGVSKRRATQIPAVAVLVDVLMETLPGIKHVQFCQGGVREGILFDILPVEVRRQDPLLAATMPYAPPSAEAIWDLLWSALPTSPAPSTSSAVPGSFSGNLISALANLLFVHSSVSKETRAAAALHCTTTGILATANSLSHTDRALLALILCERWGADLASADQNLQIRLRQCVSSQEAWWCQYLGRVATLIGDVYPSGRVSQTGWRIRLATEWDSITKKKETGDLLRLKVQRNKNNDSQLAMMDSLKEGAESIEKAGKKKNWIQESGVRVGVDVS</sequence>
<feature type="domain" description="Ppx/GppA phosphatase N-terminal" evidence="1">
    <location>
        <begin position="1"/>
        <end position="301"/>
    </location>
</feature>
<dbReference type="VEuPathDB" id="FungiDB:ASPWEDRAFT_45956"/>
<dbReference type="InterPro" id="IPR043129">
    <property type="entry name" value="ATPase_NBD"/>
</dbReference>
<keyword evidence="4" id="KW-1185">Reference proteome</keyword>
<name>A0A1L9R628_ASPWE</name>
<protein>
    <submittedName>
        <fullName evidence="3">Uncharacterized protein</fullName>
    </submittedName>
</protein>
<dbReference type="Pfam" id="PF23566">
    <property type="entry name" value="RTG2_C"/>
    <property type="match status" value="1"/>
</dbReference>
<dbReference type="GO" id="GO:0006357">
    <property type="term" value="P:regulation of transcription by RNA polymerase II"/>
    <property type="evidence" value="ECO:0007669"/>
    <property type="project" value="TreeGrafter"/>
</dbReference>
<dbReference type="AlphaFoldDB" id="A0A1L9R628"/>
<dbReference type="Gene3D" id="3.30.420.40">
    <property type="match status" value="1"/>
</dbReference>
<evidence type="ECO:0000313" key="3">
    <source>
        <dbReference type="EMBL" id="OJJ30385.1"/>
    </source>
</evidence>
<reference evidence="4" key="1">
    <citation type="journal article" date="2017" name="Genome Biol.">
        <title>Comparative genomics reveals high biological diversity and specific adaptations in the industrially and medically important fungal genus Aspergillus.</title>
        <authorList>
            <person name="de Vries R.P."/>
            <person name="Riley R."/>
            <person name="Wiebenga A."/>
            <person name="Aguilar-Osorio G."/>
            <person name="Amillis S."/>
            <person name="Uchima C.A."/>
            <person name="Anderluh G."/>
            <person name="Asadollahi M."/>
            <person name="Askin M."/>
            <person name="Barry K."/>
            <person name="Battaglia E."/>
            <person name="Bayram O."/>
            <person name="Benocci T."/>
            <person name="Braus-Stromeyer S.A."/>
            <person name="Caldana C."/>
            <person name="Canovas D."/>
            <person name="Cerqueira G.C."/>
            <person name="Chen F."/>
            <person name="Chen W."/>
            <person name="Choi C."/>
            <person name="Clum A."/>
            <person name="Dos Santos R.A."/>
            <person name="Damasio A.R."/>
            <person name="Diallinas G."/>
            <person name="Emri T."/>
            <person name="Fekete E."/>
            <person name="Flipphi M."/>
            <person name="Freyberg S."/>
            <person name="Gallo A."/>
            <person name="Gournas C."/>
            <person name="Habgood R."/>
            <person name="Hainaut M."/>
            <person name="Harispe M.L."/>
            <person name="Henrissat B."/>
            <person name="Hilden K.S."/>
            <person name="Hope R."/>
            <person name="Hossain A."/>
            <person name="Karabika E."/>
            <person name="Karaffa L."/>
            <person name="Karanyi Z."/>
            <person name="Krasevec N."/>
            <person name="Kuo A."/>
            <person name="Kusch H."/>
            <person name="LaButti K."/>
            <person name="Lagendijk E.L."/>
            <person name="Lapidus A."/>
            <person name="Levasseur A."/>
            <person name="Lindquist E."/>
            <person name="Lipzen A."/>
            <person name="Logrieco A.F."/>
            <person name="MacCabe A."/>
            <person name="Maekelae M.R."/>
            <person name="Malavazi I."/>
            <person name="Melin P."/>
            <person name="Meyer V."/>
            <person name="Mielnichuk N."/>
            <person name="Miskei M."/>
            <person name="Molnar A.P."/>
            <person name="Mule G."/>
            <person name="Ngan C.Y."/>
            <person name="Orejas M."/>
            <person name="Orosz E."/>
            <person name="Ouedraogo J.P."/>
            <person name="Overkamp K.M."/>
            <person name="Park H.-S."/>
            <person name="Perrone G."/>
            <person name="Piumi F."/>
            <person name="Punt P.J."/>
            <person name="Ram A.F."/>
            <person name="Ramon A."/>
            <person name="Rauscher S."/>
            <person name="Record E."/>
            <person name="Riano-Pachon D.M."/>
            <person name="Robert V."/>
            <person name="Roehrig J."/>
            <person name="Ruller R."/>
            <person name="Salamov A."/>
            <person name="Salih N.S."/>
            <person name="Samson R.A."/>
            <person name="Sandor E."/>
            <person name="Sanguinetti M."/>
            <person name="Schuetze T."/>
            <person name="Sepcic K."/>
            <person name="Shelest E."/>
            <person name="Sherlock G."/>
            <person name="Sophianopoulou V."/>
            <person name="Squina F.M."/>
            <person name="Sun H."/>
            <person name="Susca A."/>
            <person name="Todd R.B."/>
            <person name="Tsang A."/>
            <person name="Unkles S.E."/>
            <person name="van de Wiele N."/>
            <person name="van Rossen-Uffink D."/>
            <person name="Oliveira J.V."/>
            <person name="Vesth T.C."/>
            <person name="Visser J."/>
            <person name="Yu J.-H."/>
            <person name="Zhou M."/>
            <person name="Andersen M.R."/>
            <person name="Archer D.B."/>
            <person name="Baker S.E."/>
            <person name="Benoit I."/>
            <person name="Brakhage A.A."/>
            <person name="Braus G.H."/>
            <person name="Fischer R."/>
            <person name="Frisvad J.C."/>
            <person name="Goldman G.H."/>
            <person name="Houbraken J."/>
            <person name="Oakley B."/>
            <person name="Pocsi I."/>
            <person name="Scazzocchio C."/>
            <person name="Seiboth B."/>
            <person name="vanKuyk P.A."/>
            <person name="Wortman J."/>
            <person name="Dyer P.S."/>
            <person name="Grigoriev I.V."/>
        </authorList>
    </citation>
    <scope>NUCLEOTIDE SEQUENCE [LARGE SCALE GENOMIC DNA]</scope>
    <source>
        <strain evidence="4">DTO 134E9</strain>
    </source>
</reference>
<dbReference type="InterPro" id="IPR050273">
    <property type="entry name" value="GppA/Ppx_hydrolase"/>
</dbReference>
<dbReference type="Pfam" id="PF02541">
    <property type="entry name" value="Ppx-GppA"/>
    <property type="match status" value="1"/>
</dbReference>
<dbReference type="RefSeq" id="XP_040684062.1">
    <property type="nucleotide sequence ID" value="XM_040836662.1"/>
</dbReference>
<dbReference type="PANTHER" id="PTHR30005:SF0">
    <property type="entry name" value="RETROGRADE REGULATION PROTEIN 2"/>
    <property type="match status" value="1"/>
</dbReference>
<dbReference type="PANTHER" id="PTHR30005">
    <property type="entry name" value="EXOPOLYPHOSPHATASE"/>
    <property type="match status" value="1"/>
</dbReference>
<dbReference type="InterPro" id="IPR057512">
    <property type="entry name" value="RTG2_C"/>
</dbReference>
<dbReference type="GeneID" id="63752510"/>
<dbReference type="Gene3D" id="3.30.420.150">
    <property type="entry name" value="Exopolyphosphatase. Domain 2"/>
    <property type="match status" value="1"/>
</dbReference>
<dbReference type="Proteomes" id="UP000184383">
    <property type="component" value="Unassembled WGS sequence"/>
</dbReference>